<dbReference type="InterPro" id="IPR036691">
    <property type="entry name" value="Endo/exonu/phosph_ase_sf"/>
</dbReference>
<dbReference type="PANTHER" id="PTHR33395">
    <property type="entry name" value="TRANSCRIPTASE, PUTATIVE-RELATED-RELATED"/>
    <property type="match status" value="1"/>
</dbReference>
<dbReference type="PANTHER" id="PTHR33395:SF22">
    <property type="entry name" value="REVERSE TRANSCRIPTASE DOMAIN-CONTAINING PROTEIN"/>
    <property type="match status" value="1"/>
</dbReference>
<reference evidence="3" key="1">
    <citation type="journal article" date="2010" name="Nature">
        <title>The Amphimedon queenslandica genome and the evolution of animal complexity.</title>
        <authorList>
            <person name="Srivastava M."/>
            <person name="Simakov O."/>
            <person name="Chapman J."/>
            <person name="Fahey B."/>
            <person name="Gauthier M.E."/>
            <person name="Mitros T."/>
            <person name="Richards G.S."/>
            <person name="Conaco C."/>
            <person name="Dacre M."/>
            <person name="Hellsten U."/>
            <person name="Larroux C."/>
            <person name="Putnam N.H."/>
            <person name="Stanke M."/>
            <person name="Adamska M."/>
            <person name="Darling A."/>
            <person name="Degnan S.M."/>
            <person name="Oakley T.H."/>
            <person name="Plachetzki D.C."/>
            <person name="Zhai Y."/>
            <person name="Adamski M."/>
            <person name="Calcino A."/>
            <person name="Cummins S.F."/>
            <person name="Goodstein D.M."/>
            <person name="Harris C."/>
            <person name="Jackson D.J."/>
            <person name="Leys S.P."/>
            <person name="Shu S."/>
            <person name="Woodcroft B.J."/>
            <person name="Vervoort M."/>
            <person name="Kosik K.S."/>
            <person name="Manning G."/>
            <person name="Degnan B.M."/>
            <person name="Rokhsar D.S."/>
        </authorList>
    </citation>
    <scope>NUCLEOTIDE SEQUENCE [LARGE SCALE GENOMIC DNA]</scope>
</reference>
<proteinExistence type="predicted"/>
<gene>
    <name evidence="2" type="primary">105315248</name>
</gene>
<dbReference type="InParanoid" id="A0A1X7T6P9"/>
<keyword evidence="3" id="KW-1185">Reference proteome</keyword>
<dbReference type="EnsemblMetazoa" id="Aqu2.1.10195_001">
    <property type="protein sequence ID" value="Aqu2.1.10195_001"/>
    <property type="gene ID" value="Aqu2.1.10195"/>
</dbReference>
<dbReference type="GO" id="GO:0031012">
    <property type="term" value="C:extracellular matrix"/>
    <property type="evidence" value="ECO:0007669"/>
    <property type="project" value="TreeGrafter"/>
</dbReference>
<evidence type="ECO:0000313" key="2">
    <source>
        <dbReference type="EnsemblMetazoa" id="Aqu2.1.10195_001"/>
    </source>
</evidence>
<dbReference type="Proteomes" id="UP000007879">
    <property type="component" value="Unassembled WGS sequence"/>
</dbReference>
<evidence type="ECO:0000313" key="3">
    <source>
        <dbReference type="Proteomes" id="UP000007879"/>
    </source>
</evidence>
<name>A0A1X7T6P9_AMPQE</name>
<dbReference type="GO" id="GO:0003824">
    <property type="term" value="F:catalytic activity"/>
    <property type="evidence" value="ECO:0007669"/>
    <property type="project" value="InterPro"/>
</dbReference>
<protein>
    <recommendedName>
        <fullName evidence="1">Endonuclease/exonuclease/phosphatase domain-containing protein</fullName>
    </recommendedName>
</protein>
<sequence length="391" mass="43770">MVAIHQSIPSFQLSSPPNLEILSVQLVARGSPIICVVYVPPNSDNSYLTPLFDYLNSLLTTNWVLLLGDFNSPDICWSTLSGNTQYSRTLCDFIFRHNLNQFVDFPTHTSGHILDLIISSPETDISGLSTLSSPLKSDHHLLGFFFLLSTHISRPCDTSPRFSHNYRKADFDSISDYLLNHDFGQYYESSDIEFLWHHLQETIFSAISLFTPTISRRPHSHPPPWFTPSVRNLLNKVHFLRRRCRLRPSPTATSLLSQAEPAINKEIADARVAYESTLVEAFAFSKDSAIYRYIRSFSKCNGIPTVLQHQSELLSTAVDKAAAFNNYFHSVFNSSNTDIDVSNLPFPDKSICSISITVEDTFAVLSTLNISKSMGGDGIPPIILQKCAAAL</sequence>
<dbReference type="EnsemblMetazoa" id="XM_011409821.1">
    <property type="protein sequence ID" value="XP_011408123.1"/>
    <property type="gene ID" value="LOC105315248"/>
</dbReference>
<feature type="domain" description="Endonuclease/exonuclease/phosphatase" evidence="1">
    <location>
        <begin position="34"/>
        <end position="140"/>
    </location>
</feature>
<dbReference type="AlphaFoldDB" id="A0A1X7T6P9"/>
<dbReference type="Gene3D" id="3.60.10.10">
    <property type="entry name" value="Endonuclease/exonuclease/phosphatase"/>
    <property type="match status" value="1"/>
</dbReference>
<dbReference type="KEGG" id="aqu:105315248"/>
<dbReference type="OrthoDB" id="419189at2759"/>
<evidence type="ECO:0000259" key="1">
    <source>
        <dbReference type="Pfam" id="PF14529"/>
    </source>
</evidence>
<dbReference type="Pfam" id="PF14529">
    <property type="entry name" value="Exo_endo_phos_2"/>
    <property type="match status" value="1"/>
</dbReference>
<dbReference type="InterPro" id="IPR005135">
    <property type="entry name" value="Endo/exonuclease/phosphatase"/>
</dbReference>
<dbReference type="OMA" id="AHASYLD"/>
<accession>A0A1X7T6P9</accession>
<organism evidence="2">
    <name type="scientific">Amphimedon queenslandica</name>
    <name type="common">Sponge</name>
    <dbReference type="NCBI Taxonomy" id="400682"/>
    <lineage>
        <taxon>Eukaryota</taxon>
        <taxon>Metazoa</taxon>
        <taxon>Porifera</taxon>
        <taxon>Demospongiae</taxon>
        <taxon>Heteroscleromorpha</taxon>
        <taxon>Haplosclerida</taxon>
        <taxon>Niphatidae</taxon>
        <taxon>Amphimedon</taxon>
    </lineage>
</organism>
<dbReference type="SUPFAM" id="SSF56219">
    <property type="entry name" value="DNase I-like"/>
    <property type="match status" value="1"/>
</dbReference>
<reference evidence="2" key="2">
    <citation type="submission" date="2017-05" db="UniProtKB">
        <authorList>
            <consortium name="EnsemblMetazoa"/>
        </authorList>
    </citation>
    <scope>IDENTIFICATION</scope>
</reference>
<dbReference type="eggNOG" id="KOG1075">
    <property type="taxonomic scope" value="Eukaryota"/>
</dbReference>